<dbReference type="InterPro" id="IPR052021">
    <property type="entry name" value="Type-I_RS_S_subunit"/>
</dbReference>
<dbReference type="EMBL" id="SJPI01000003">
    <property type="protein sequence ID" value="TWT49239.1"/>
    <property type="molecule type" value="Genomic_DNA"/>
</dbReference>
<proteinExistence type="inferred from homology"/>
<sequence>MKSHYAPYPQYLASGVEWCDVLPASWRRVRLRWAAHIYAGGTPSKKVTEFWENGTIPWINSGAVNQGIVREHSALISKAAFANSSAKWIPNGGLVLALAGQGKTKGMVAQLGISTTCNQSMAAIVPTILLKPRYLFWWLTTNYQNIRNMAGGDLRDGLNLELLGNIECPIPTPDEQKQIARFLDYETAKIDALIEKQQQLIALLGEKRQAFISHAVTKGLNPDAPMRDSGVEWLGEVPEHWKIWKFGHFAPIITCGVASTPTYVDEDEGMPFLSAQNIRQNRLSLHKYNYIPHELHEQLTRHRRPLAGDILVTRVGAGIGDACVVDIDMEFSIYVSLTHIRVDPSIAVNRFIKYFFSSDYCKFLNFQGTVTGGGVGNLNVQNVKKYNIPLPRPEEQSHIADYLDHQREKFNGLILRSEDAIELLQERRTALISAAVTGKIDVRGWKRSSADRPLEAEMELA</sequence>
<dbReference type="PANTHER" id="PTHR30408:SF12">
    <property type="entry name" value="TYPE I RESTRICTION ENZYME MJAVIII SPECIFICITY SUBUNIT"/>
    <property type="match status" value="1"/>
</dbReference>
<comment type="similarity">
    <text evidence="1">Belongs to the type-I restriction system S methylase family.</text>
</comment>
<name>A0A5C5WGK2_9BACT</name>
<protein>
    <submittedName>
        <fullName evidence="5">Type-1 restriction enzyme EcoKI specificity protein</fullName>
    </submittedName>
</protein>
<dbReference type="Proteomes" id="UP000316598">
    <property type="component" value="Unassembled WGS sequence"/>
</dbReference>
<dbReference type="GO" id="GO:0003677">
    <property type="term" value="F:DNA binding"/>
    <property type="evidence" value="ECO:0007669"/>
    <property type="project" value="UniProtKB-KW"/>
</dbReference>
<dbReference type="GO" id="GO:0009307">
    <property type="term" value="P:DNA restriction-modification system"/>
    <property type="evidence" value="ECO:0007669"/>
    <property type="project" value="UniProtKB-KW"/>
</dbReference>
<keyword evidence="3" id="KW-0238">DNA-binding</keyword>
<accession>A0A5C5WGK2</accession>
<dbReference type="SUPFAM" id="SSF116734">
    <property type="entry name" value="DNA methylase specificity domain"/>
    <property type="match status" value="2"/>
</dbReference>
<organism evidence="5 6">
    <name type="scientific">Rubripirellula amarantea</name>
    <dbReference type="NCBI Taxonomy" id="2527999"/>
    <lineage>
        <taxon>Bacteria</taxon>
        <taxon>Pseudomonadati</taxon>
        <taxon>Planctomycetota</taxon>
        <taxon>Planctomycetia</taxon>
        <taxon>Pirellulales</taxon>
        <taxon>Pirellulaceae</taxon>
        <taxon>Rubripirellula</taxon>
    </lineage>
</organism>
<dbReference type="Gene3D" id="3.90.220.20">
    <property type="entry name" value="DNA methylase specificity domains"/>
    <property type="match status" value="2"/>
</dbReference>
<evidence type="ECO:0000256" key="2">
    <source>
        <dbReference type="ARBA" id="ARBA00022747"/>
    </source>
</evidence>
<dbReference type="InterPro" id="IPR044946">
    <property type="entry name" value="Restrct_endonuc_typeI_TRD_sf"/>
</dbReference>
<evidence type="ECO:0000259" key="4">
    <source>
        <dbReference type="Pfam" id="PF01420"/>
    </source>
</evidence>
<keyword evidence="2" id="KW-0680">Restriction system</keyword>
<evidence type="ECO:0000256" key="1">
    <source>
        <dbReference type="ARBA" id="ARBA00010923"/>
    </source>
</evidence>
<gene>
    <name evidence="5" type="primary">hsdS</name>
    <name evidence="5" type="ORF">Pla22_44310</name>
</gene>
<evidence type="ECO:0000313" key="6">
    <source>
        <dbReference type="Proteomes" id="UP000316598"/>
    </source>
</evidence>
<keyword evidence="6" id="KW-1185">Reference proteome</keyword>
<dbReference type="InterPro" id="IPR000055">
    <property type="entry name" value="Restrct_endonuc_typeI_TRD"/>
</dbReference>
<feature type="domain" description="Type I restriction modification DNA specificity" evidence="4">
    <location>
        <begin position="26"/>
        <end position="199"/>
    </location>
</feature>
<comment type="caution">
    <text evidence="5">The sequence shown here is derived from an EMBL/GenBank/DDBJ whole genome shotgun (WGS) entry which is preliminary data.</text>
</comment>
<dbReference type="AlphaFoldDB" id="A0A5C5WGK2"/>
<evidence type="ECO:0000256" key="3">
    <source>
        <dbReference type="ARBA" id="ARBA00023125"/>
    </source>
</evidence>
<dbReference type="RefSeq" id="WP_146516784.1">
    <property type="nucleotide sequence ID" value="NZ_SJPI01000003.1"/>
</dbReference>
<dbReference type="PANTHER" id="PTHR30408">
    <property type="entry name" value="TYPE-1 RESTRICTION ENZYME ECOKI SPECIFICITY PROTEIN"/>
    <property type="match status" value="1"/>
</dbReference>
<dbReference type="OrthoDB" id="9795776at2"/>
<dbReference type="CDD" id="cd17294">
    <property type="entry name" value="RMtype1_S_MmaC7ORF19P_TRD1-CR1_like"/>
    <property type="match status" value="1"/>
</dbReference>
<feature type="domain" description="Type I restriction modification DNA specificity" evidence="4">
    <location>
        <begin position="238"/>
        <end position="405"/>
    </location>
</feature>
<dbReference type="Gene3D" id="1.10.287.1120">
    <property type="entry name" value="Bipartite methylase S protein"/>
    <property type="match status" value="1"/>
</dbReference>
<dbReference type="Pfam" id="PF01420">
    <property type="entry name" value="Methylase_S"/>
    <property type="match status" value="2"/>
</dbReference>
<evidence type="ECO:0000313" key="5">
    <source>
        <dbReference type="EMBL" id="TWT49239.1"/>
    </source>
</evidence>
<reference evidence="5 6" key="1">
    <citation type="submission" date="2019-02" db="EMBL/GenBank/DDBJ databases">
        <title>Deep-cultivation of Planctomycetes and their phenomic and genomic characterization uncovers novel biology.</title>
        <authorList>
            <person name="Wiegand S."/>
            <person name="Jogler M."/>
            <person name="Boedeker C."/>
            <person name="Pinto D."/>
            <person name="Vollmers J."/>
            <person name="Rivas-Marin E."/>
            <person name="Kohn T."/>
            <person name="Peeters S.H."/>
            <person name="Heuer A."/>
            <person name="Rast P."/>
            <person name="Oberbeckmann S."/>
            <person name="Bunk B."/>
            <person name="Jeske O."/>
            <person name="Meyerdierks A."/>
            <person name="Storesund J.E."/>
            <person name="Kallscheuer N."/>
            <person name="Luecker S."/>
            <person name="Lage O.M."/>
            <person name="Pohl T."/>
            <person name="Merkel B.J."/>
            <person name="Hornburger P."/>
            <person name="Mueller R.-W."/>
            <person name="Bruemmer F."/>
            <person name="Labrenz M."/>
            <person name="Spormann A.M."/>
            <person name="Op Den Camp H."/>
            <person name="Overmann J."/>
            <person name="Amann R."/>
            <person name="Jetten M.S.M."/>
            <person name="Mascher T."/>
            <person name="Medema M.H."/>
            <person name="Devos D.P."/>
            <person name="Kaster A.-K."/>
            <person name="Ovreas L."/>
            <person name="Rohde M."/>
            <person name="Galperin M.Y."/>
            <person name="Jogler C."/>
        </authorList>
    </citation>
    <scope>NUCLEOTIDE SEQUENCE [LARGE SCALE GENOMIC DNA]</scope>
    <source>
        <strain evidence="5 6">Pla22</strain>
    </source>
</reference>